<dbReference type="EMBL" id="LAZR01052697">
    <property type="protein sequence ID" value="KKK82393.1"/>
    <property type="molecule type" value="Genomic_DNA"/>
</dbReference>
<comment type="caution">
    <text evidence="1">The sequence shown here is derived from an EMBL/GenBank/DDBJ whole genome shotgun (WGS) entry which is preliminary data.</text>
</comment>
<evidence type="ECO:0000313" key="1">
    <source>
        <dbReference type="EMBL" id="KKK82393.1"/>
    </source>
</evidence>
<name>A0A0F8YLZ6_9ZZZZ</name>
<dbReference type="AlphaFoldDB" id="A0A0F8YLZ6"/>
<protein>
    <submittedName>
        <fullName evidence="1">Uncharacterized protein</fullName>
    </submittedName>
</protein>
<reference evidence="1" key="1">
    <citation type="journal article" date="2015" name="Nature">
        <title>Complex archaea that bridge the gap between prokaryotes and eukaryotes.</title>
        <authorList>
            <person name="Spang A."/>
            <person name="Saw J.H."/>
            <person name="Jorgensen S.L."/>
            <person name="Zaremba-Niedzwiedzka K."/>
            <person name="Martijn J."/>
            <person name="Lind A.E."/>
            <person name="van Eijk R."/>
            <person name="Schleper C."/>
            <person name="Guy L."/>
            <person name="Ettema T.J."/>
        </authorList>
    </citation>
    <scope>NUCLEOTIDE SEQUENCE</scope>
</reference>
<gene>
    <name evidence="1" type="ORF">LCGC14_2803840</name>
</gene>
<accession>A0A0F8YLZ6</accession>
<proteinExistence type="predicted"/>
<sequence>MKKAVRLLKEEAEPIARLFGNDRERTVGWVYLWNSSELSVLWLDEQVPAGSIEPPLHPEVLAEAKSSTPVKVIEYLEALSSGGEHTQISRP</sequence>
<organism evidence="1">
    <name type="scientific">marine sediment metagenome</name>
    <dbReference type="NCBI Taxonomy" id="412755"/>
    <lineage>
        <taxon>unclassified sequences</taxon>
        <taxon>metagenomes</taxon>
        <taxon>ecological metagenomes</taxon>
    </lineage>
</organism>